<keyword evidence="3" id="KW-0328">Glycosyltransferase</keyword>
<dbReference type="GO" id="GO:0005794">
    <property type="term" value="C:Golgi apparatus"/>
    <property type="evidence" value="ECO:0007669"/>
    <property type="project" value="TreeGrafter"/>
</dbReference>
<dbReference type="Pfam" id="PF11051">
    <property type="entry name" value="Mannosyl_trans3"/>
    <property type="match status" value="1"/>
</dbReference>
<evidence type="ECO:0000256" key="7">
    <source>
        <dbReference type="ARBA" id="ARBA00022989"/>
    </source>
</evidence>
<evidence type="ECO:0000256" key="1">
    <source>
        <dbReference type="ARBA" id="ARBA00004606"/>
    </source>
</evidence>
<dbReference type="GO" id="GO:0006493">
    <property type="term" value="P:protein O-linked glycosylation"/>
    <property type="evidence" value="ECO:0007669"/>
    <property type="project" value="TreeGrafter"/>
</dbReference>
<dbReference type="PANTHER" id="PTHR31392:SF1">
    <property type="entry name" value="ALPHA-1,3-MANNOSYLTRANSFERASE MNN1-RELATED"/>
    <property type="match status" value="1"/>
</dbReference>
<evidence type="ECO:0008006" key="14">
    <source>
        <dbReference type="Google" id="ProtNLM"/>
    </source>
</evidence>
<comment type="caution">
    <text evidence="12">The sequence shown here is derived from an EMBL/GenBank/DDBJ whole genome shotgun (WGS) entry which is preliminary data.</text>
</comment>
<evidence type="ECO:0000256" key="11">
    <source>
        <dbReference type="SAM" id="Phobius"/>
    </source>
</evidence>
<dbReference type="Proteomes" id="UP000193642">
    <property type="component" value="Unassembled WGS sequence"/>
</dbReference>
<evidence type="ECO:0000256" key="5">
    <source>
        <dbReference type="ARBA" id="ARBA00022692"/>
    </source>
</evidence>
<evidence type="ECO:0000256" key="10">
    <source>
        <dbReference type="SAM" id="MobiDB-lite"/>
    </source>
</evidence>
<name>A0A1Y2BNY1_9FUNG</name>
<comment type="subcellular location">
    <subcellularLocation>
        <location evidence="1">Membrane</location>
        <topology evidence="1">Single-pass type II membrane protein</topology>
    </subcellularLocation>
</comment>
<dbReference type="InterPro" id="IPR022751">
    <property type="entry name" value="Alpha_mannosyltransferase"/>
</dbReference>
<evidence type="ECO:0000256" key="8">
    <source>
        <dbReference type="ARBA" id="ARBA00023136"/>
    </source>
</evidence>
<gene>
    <name evidence="12" type="ORF">BCR33DRAFT_721981</name>
</gene>
<organism evidence="12 13">
    <name type="scientific">Rhizoclosmatium globosum</name>
    <dbReference type="NCBI Taxonomy" id="329046"/>
    <lineage>
        <taxon>Eukaryota</taxon>
        <taxon>Fungi</taxon>
        <taxon>Fungi incertae sedis</taxon>
        <taxon>Chytridiomycota</taxon>
        <taxon>Chytridiomycota incertae sedis</taxon>
        <taxon>Chytridiomycetes</taxon>
        <taxon>Chytridiales</taxon>
        <taxon>Chytriomycetaceae</taxon>
        <taxon>Rhizoclosmatium</taxon>
    </lineage>
</organism>
<evidence type="ECO:0000256" key="9">
    <source>
        <dbReference type="ARBA" id="ARBA00023180"/>
    </source>
</evidence>
<evidence type="ECO:0000256" key="2">
    <source>
        <dbReference type="ARBA" id="ARBA00009105"/>
    </source>
</evidence>
<dbReference type="SUPFAM" id="SSF53448">
    <property type="entry name" value="Nucleotide-diphospho-sugar transferases"/>
    <property type="match status" value="1"/>
</dbReference>
<keyword evidence="9" id="KW-0325">Glycoprotein</keyword>
<keyword evidence="6" id="KW-0735">Signal-anchor</keyword>
<dbReference type="InterPro" id="IPR029044">
    <property type="entry name" value="Nucleotide-diphossugar_trans"/>
</dbReference>
<feature type="region of interest" description="Disordered" evidence="10">
    <location>
        <begin position="610"/>
        <end position="648"/>
    </location>
</feature>
<feature type="compositionally biased region" description="Basic and acidic residues" evidence="10">
    <location>
        <begin position="610"/>
        <end position="634"/>
    </location>
</feature>
<evidence type="ECO:0000313" key="13">
    <source>
        <dbReference type="Proteomes" id="UP000193642"/>
    </source>
</evidence>
<evidence type="ECO:0000256" key="6">
    <source>
        <dbReference type="ARBA" id="ARBA00022968"/>
    </source>
</evidence>
<protein>
    <recommendedName>
        <fullName evidence="14">Nucleotide-diphospho-sugar transferase</fullName>
    </recommendedName>
</protein>
<keyword evidence="7 11" id="KW-1133">Transmembrane helix</keyword>
<accession>A0A1Y2BNY1</accession>
<comment type="similarity">
    <text evidence="2">Belongs to the MNN1/MNT family.</text>
</comment>
<dbReference type="GO" id="GO:0016020">
    <property type="term" value="C:membrane"/>
    <property type="evidence" value="ECO:0007669"/>
    <property type="project" value="UniProtKB-SubCell"/>
</dbReference>
<keyword evidence="13" id="KW-1185">Reference proteome</keyword>
<dbReference type="PANTHER" id="PTHR31392">
    <property type="entry name" value="ALPHA-1,3-MANNOSYLTRANSFERASE MNN1-RELATED"/>
    <property type="match status" value="1"/>
</dbReference>
<proteinExistence type="inferred from homology"/>
<sequence length="648" mass="73476">MRNGTANHNTRDLPGRTGLRNPIRTLIIIIILLIGLWRVILLVSAPASTTLKPLNQHQRLAALHAALPVAGSGGEKGSLQANEAETVAKMVGGVDPSVQKQLAKIFVPPRAKIPLAELEATIDIMQARFLDFLNGEEGAVGSAHNLFGGSLQSIPGPFNARTTFNRVHQFALEISKVTTYEYGSLIQTARRTRALLIAYRLVHEQPSLLTLLALSLSDARVDATEARRGLEAELNTVINELTAVLYDWIDPRTIRSMHLDFLQAPEMGIVISCGVWHFEMATVGILALREILGSTLPIEVHYLGDDDLTPNMVAVFKAMPGVTLVDLYEKFPLVDLEGWAIKPYSMLAANFRNVIFVDADALFFQDPERIVRQSLIYKQFGQLFYHDRTVFKDDHVDWFFGINPEMTKYASGLRYTNGLSTHEMESGRTGVLHALLATCQMNGKEEREVAYRNMHGDKETFWMSWDLTRVPYRFVPNYGGAIGYRNKTTGNICGGLYHPDEYNQPAWWNGGVLNNKYDSLEDNYMSYEYVATDSYGYDIEWQWDFEYNSTPFCLKPRDPANEIRELEPHQKTIGYDYIKLYKEVKTGKGGWKQYFTDKYKLKLNMKEVTPKKKKEGLIEKEKDKEVKEETDPQKQKAGSKWNGLLRKN</sequence>
<keyword evidence="8 11" id="KW-0472">Membrane</keyword>
<dbReference type="AlphaFoldDB" id="A0A1Y2BNY1"/>
<dbReference type="EMBL" id="MCGO01000055">
    <property type="protein sequence ID" value="ORY36454.1"/>
    <property type="molecule type" value="Genomic_DNA"/>
</dbReference>
<dbReference type="OrthoDB" id="430354at2759"/>
<dbReference type="GO" id="GO:0000033">
    <property type="term" value="F:alpha-1,3-mannosyltransferase activity"/>
    <property type="evidence" value="ECO:0007669"/>
    <property type="project" value="TreeGrafter"/>
</dbReference>
<evidence type="ECO:0000313" key="12">
    <source>
        <dbReference type="EMBL" id="ORY36454.1"/>
    </source>
</evidence>
<evidence type="ECO:0000256" key="3">
    <source>
        <dbReference type="ARBA" id="ARBA00022676"/>
    </source>
</evidence>
<keyword evidence="4" id="KW-0808">Transferase</keyword>
<feature type="transmembrane region" description="Helical" evidence="11">
    <location>
        <begin position="26"/>
        <end position="47"/>
    </location>
</feature>
<evidence type="ECO:0000256" key="4">
    <source>
        <dbReference type="ARBA" id="ARBA00022679"/>
    </source>
</evidence>
<keyword evidence="5 11" id="KW-0812">Transmembrane</keyword>
<reference evidence="12 13" key="1">
    <citation type="submission" date="2016-07" db="EMBL/GenBank/DDBJ databases">
        <title>Pervasive Adenine N6-methylation of Active Genes in Fungi.</title>
        <authorList>
            <consortium name="DOE Joint Genome Institute"/>
            <person name="Mondo S.J."/>
            <person name="Dannebaum R.O."/>
            <person name="Kuo R.C."/>
            <person name="Labutti K."/>
            <person name="Haridas S."/>
            <person name="Kuo A."/>
            <person name="Salamov A."/>
            <person name="Ahrendt S.R."/>
            <person name="Lipzen A."/>
            <person name="Sullivan W."/>
            <person name="Andreopoulos W.B."/>
            <person name="Clum A."/>
            <person name="Lindquist E."/>
            <person name="Daum C."/>
            <person name="Ramamoorthy G.K."/>
            <person name="Gryganskyi A."/>
            <person name="Culley D."/>
            <person name="Magnuson J.K."/>
            <person name="James T.Y."/>
            <person name="O'Malley M.A."/>
            <person name="Stajich J.E."/>
            <person name="Spatafora J.W."/>
            <person name="Visel A."/>
            <person name="Grigoriev I.V."/>
        </authorList>
    </citation>
    <scope>NUCLEOTIDE SEQUENCE [LARGE SCALE GENOMIC DNA]</scope>
    <source>
        <strain evidence="12 13">JEL800</strain>
    </source>
</reference>